<proteinExistence type="predicted"/>
<reference evidence="2" key="1">
    <citation type="submission" date="2023-10" db="EMBL/GenBank/DDBJ databases">
        <authorList>
            <person name="Domelevo Entfellner J.-B."/>
        </authorList>
    </citation>
    <scope>NUCLEOTIDE SEQUENCE</scope>
</reference>
<keyword evidence="3" id="KW-1185">Reference proteome</keyword>
<name>A0AA86SIB6_9FABA</name>
<feature type="compositionally biased region" description="Acidic residues" evidence="1">
    <location>
        <begin position="222"/>
        <end position="240"/>
    </location>
</feature>
<accession>A0AA86SIB6</accession>
<sequence length="276" mass="32063">MFSVRRRNVEKRNSRGEIVKKEEVFMMTRKFHHSTEAPPKISHRSPTFSPPPSNPKKRFPLSNPQRLSEPLQERQNPLGFDLSNPPRQNFGERCGRRQSHPVFGMNDFDREKLQGHQLSKYNKEEIEYLLSGLLRRQQDHVKDSYMQSYRGRQQTQQYSGYQLEPAKNQGGYNARGFDEEGTDVEDSNAEDSYAEEDSNNEDSDAEDSNNEDSDAEDSKNEDSDDEDSHVEDSDAEDSDDEPPRSFLADPNRRMRNLSTWGQDRRNLAYNVRSFMG</sequence>
<dbReference type="AlphaFoldDB" id="A0AA86SIB6"/>
<dbReference type="Proteomes" id="UP001189624">
    <property type="component" value="Chromosome 6"/>
</dbReference>
<feature type="region of interest" description="Disordered" evidence="1">
    <location>
        <begin position="29"/>
        <end position="90"/>
    </location>
</feature>
<feature type="region of interest" description="Disordered" evidence="1">
    <location>
        <begin position="152"/>
        <end position="261"/>
    </location>
</feature>
<organism evidence="2 3">
    <name type="scientific">Sphenostylis stenocarpa</name>
    <dbReference type="NCBI Taxonomy" id="92480"/>
    <lineage>
        <taxon>Eukaryota</taxon>
        <taxon>Viridiplantae</taxon>
        <taxon>Streptophyta</taxon>
        <taxon>Embryophyta</taxon>
        <taxon>Tracheophyta</taxon>
        <taxon>Spermatophyta</taxon>
        <taxon>Magnoliopsida</taxon>
        <taxon>eudicotyledons</taxon>
        <taxon>Gunneridae</taxon>
        <taxon>Pentapetalae</taxon>
        <taxon>rosids</taxon>
        <taxon>fabids</taxon>
        <taxon>Fabales</taxon>
        <taxon>Fabaceae</taxon>
        <taxon>Papilionoideae</taxon>
        <taxon>50 kb inversion clade</taxon>
        <taxon>NPAAA clade</taxon>
        <taxon>indigoferoid/millettioid clade</taxon>
        <taxon>Phaseoleae</taxon>
        <taxon>Sphenostylis</taxon>
    </lineage>
</organism>
<feature type="compositionally biased region" description="Acidic residues" evidence="1">
    <location>
        <begin position="179"/>
        <end position="215"/>
    </location>
</feature>
<dbReference type="Gramene" id="rna-AYBTSS11_LOCUS18320">
    <property type="protein sequence ID" value="CAJ1960671.1"/>
    <property type="gene ID" value="gene-AYBTSS11_LOCUS18320"/>
</dbReference>
<protein>
    <submittedName>
        <fullName evidence="2">Uncharacterized protein</fullName>
    </submittedName>
</protein>
<evidence type="ECO:0000256" key="1">
    <source>
        <dbReference type="SAM" id="MobiDB-lite"/>
    </source>
</evidence>
<gene>
    <name evidence="2" type="ORF">AYBTSS11_LOCUS18320</name>
</gene>
<feature type="region of interest" description="Disordered" evidence="1">
    <location>
        <begin position="1"/>
        <end position="20"/>
    </location>
</feature>
<dbReference type="EMBL" id="OY731403">
    <property type="protein sequence ID" value="CAJ1960671.1"/>
    <property type="molecule type" value="Genomic_DNA"/>
</dbReference>
<evidence type="ECO:0000313" key="3">
    <source>
        <dbReference type="Proteomes" id="UP001189624"/>
    </source>
</evidence>
<evidence type="ECO:0000313" key="2">
    <source>
        <dbReference type="EMBL" id="CAJ1960671.1"/>
    </source>
</evidence>
<feature type="compositionally biased region" description="Basic and acidic residues" evidence="1">
    <location>
        <begin position="10"/>
        <end position="20"/>
    </location>
</feature>